<protein>
    <recommendedName>
        <fullName evidence="3">Reverse transcriptase domain-containing protein</fullName>
    </recommendedName>
</protein>
<feature type="non-terminal residue" evidence="2">
    <location>
        <position position="1"/>
    </location>
</feature>
<evidence type="ECO:0008006" key="3">
    <source>
        <dbReference type="Google" id="ProtNLM"/>
    </source>
</evidence>
<sequence length="77" mass="8640">KLTGFENTSKDLDNLLESQRSDKNKEGLGYNAVPPPAQIYSPPKKDLSWIGLPEFVDDTVTDYSRPVTPPKWVAAEY</sequence>
<evidence type="ECO:0000256" key="1">
    <source>
        <dbReference type="SAM" id="MobiDB-lite"/>
    </source>
</evidence>
<organism evidence="2">
    <name type="scientific">Tanacetum cinerariifolium</name>
    <name type="common">Dalmatian daisy</name>
    <name type="synonym">Chrysanthemum cinerariifolium</name>
    <dbReference type="NCBI Taxonomy" id="118510"/>
    <lineage>
        <taxon>Eukaryota</taxon>
        <taxon>Viridiplantae</taxon>
        <taxon>Streptophyta</taxon>
        <taxon>Embryophyta</taxon>
        <taxon>Tracheophyta</taxon>
        <taxon>Spermatophyta</taxon>
        <taxon>Magnoliopsida</taxon>
        <taxon>eudicotyledons</taxon>
        <taxon>Gunneridae</taxon>
        <taxon>Pentapetalae</taxon>
        <taxon>asterids</taxon>
        <taxon>campanulids</taxon>
        <taxon>Asterales</taxon>
        <taxon>Asteraceae</taxon>
        <taxon>Asteroideae</taxon>
        <taxon>Anthemideae</taxon>
        <taxon>Anthemidinae</taxon>
        <taxon>Tanacetum</taxon>
    </lineage>
</organism>
<comment type="caution">
    <text evidence="2">The sequence shown here is derived from an EMBL/GenBank/DDBJ whole genome shotgun (WGS) entry which is preliminary data.</text>
</comment>
<proteinExistence type="predicted"/>
<dbReference type="AlphaFoldDB" id="A0A699XK00"/>
<feature type="compositionally biased region" description="Basic and acidic residues" evidence="1">
    <location>
        <begin position="8"/>
        <end position="26"/>
    </location>
</feature>
<evidence type="ECO:0000313" key="2">
    <source>
        <dbReference type="EMBL" id="GFD59987.1"/>
    </source>
</evidence>
<gene>
    <name evidence="2" type="ORF">Tci_931956</name>
</gene>
<accession>A0A699XK00</accession>
<name>A0A699XK00_TANCI</name>
<reference evidence="2" key="1">
    <citation type="journal article" date="2019" name="Sci. Rep.">
        <title>Draft genome of Tanacetum cinerariifolium, the natural source of mosquito coil.</title>
        <authorList>
            <person name="Yamashiro T."/>
            <person name="Shiraishi A."/>
            <person name="Satake H."/>
            <person name="Nakayama K."/>
        </authorList>
    </citation>
    <scope>NUCLEOTIDE SEQUENCE</scope>
</reference>
<feature type="region of interest" description="Disordered" evidence="1">
    <location>
        <begin position="1"/>
        <end position="39"/>
    </location>
</feature>
<dbReference type="EMBL" id="BKCJ011871991">
    <property type="protein sequence ID" value="GFD59987.1"/>
    <property type="molecule type" value="Genomic_DNA"/>
</dbReference>